<keyword evidence="2" id="KW-1185">Reference proteome</keyword>
<dbReference type="Proteomes" id="UP000324536">
    <property type="component" value="Chromosome"/>
</dbReference>
<sequence length="122" mass="12919">MSEFLNGLMGKVGSLLGVDVQALLQQQAQTLLQPQNIQSMLEKADQAGLGDKVRSWVGHSDNLPATPDEIRSILGSDVVHDLVSRTGLPADSVLTALAHFLPEAVNDKTPQGVVPTDEAHTG</sequence>
<dbReference type="OrthoDB" id="4235777at2"/>
<dbReference type="Pfam" id="PF20159">
    <property type="entry name" value="YidB"/>
    <property type="match status" value="1"/>
</dbReference>
<name>A0A5C1YN31_9PROT</name>
<dbReference type="AlphaFoldDB" id="A0A5C1YN31"/>
<dbReference type="KEGG" id="acek:FLP30_00930"/>
<gene>
    <name evidence="1" type="ORF">FLP30_00930</name>
</gene>
<dbReference type="EMBL" id="CP043506">
    <property type="protein sequence ID" value="QEO16497.1"/>
    <property type="molecule type" value="Genomic_DNA"/>
</dbReference>
<dbReference type="InterPro" id="IPR027405">
    <property type="entry name" value="YidB-like"/>
</dbReference>
<reference evidence="1 2" key="1">
    <citation type="submission" date="2019-09" db="EMBL/GenBank/DDBJ databases">
        <title>Genome sequencing of strain KACC 21233.</title>
        <authorList>
            <person name="Heo J."/>
            <person name="Kim S.-J."/>
            <person name="Kim J.-S."/>
            <person name="Hong S.-B."/>
            <person name="Kwon S.-W."/>
        </authorList>
    </citation>
    <scope>NUCLEOTIDE SEQUENCE [LARGE SCALE GENOMIC DNA]</scope>
    <source>
        <strain evidence="1 2">KACC 21233</strain>
    </source>
</reference>
<dbReference type="SUPFAM" id="SSF140804">
    <property type="entry name" value="YidB-like"/>
    <property type="match status" value="1"/>
</dbReference>
<dbReference type="Gene3D" id="1.10.10.690">
    <property type="entry name" value="YidB-like"/>
    <property type="match status" value="1"/>
</dbReference>
<evidence type="ECO:0000313" key="2">
    <source>
        <dbReference type="Proteomes" id="UP000324536"/>
    </source>
</evidence>
<organism evidence="1 2">
    <name type="scientific">Acetobacter vaccinii</name>
    <dbReference type="NCBI Taxonomy" id="2592655"/>
    <lineage>
        <taxon>Bacteria</taxon>
        <taxon>Pseudomonadati</taxon>
        <taxon>Pseudomonadota</taxon>
        <taxon>Alphaproteobacteria</taxon>
        <taxon>Acetobacterales</taxon>
        <taxon>Acetobacteraceae</taxon>
        <taxon>Acetobacter</taxon>
    </lineage>
</organism>
<protein>
    <submittedName>
        <fullName evidence="1">DUF937 domain-containing protein</fullName>
    </submittedName>
</protein>
<proteinExistence type="predicted"/>
<dbReference type="RefSeq" id="WP_149277938.1">
    <property type="nucleotide sequence ID" value="NZ_CP043506.1"/>
</dbReference>
<evidence type="ECO:0000313" key="1">
    <source>
        <dbReference type="EMBL" id="QEO16497.1"/>
    </source>
</evidence>
<dbReference type="InterPro" id="IPR045372">
    <property type="entry name" value="YidB"/>
</dbReference>
<accession>A0A5C1YN31</accession>